<organism evidence="2 3">
    <name type="scientific">Flavobacterium granuli</name>
    <dbReference type="NCBI Taxonomy" id="280093"/>
    <lineage>
        <taxon>Bacteria</taxon>
        <taxon>Pseudomonadati</taxon>
        <taxon>Bacteroidota</taxon>
        <taxon>Flavobacteriia</taxon>
        <taxon>Flavobacteriales</taxon>
        <taxon>Flavobacteriaceae</taxon>
        <taxon>Flavobacterium</taxon>
    </lineage>
</organism>
<dbReference type="InterPro" id="IPR046111">
    <property type="entry name" value="DUF6048"/>
</dbReference>
<keyword evidence="1" id="KW-0732">Signal</keyword>
<accession>A0ABU1RXP9</accession>
<name>A0ABU1RXP9_9FLAO</name>
<gene>
    <name evidence="2" type="ORF">J2W95_000215</name>
</gene>
<dbReference type="Pfam" id="PF19515">
    <property type="entry name" value="DUF6048"/>
    <property type="match status" value="1"/>
</dbReference>
<protein>
    <recommendedName>
        <fullName evidence="4">Outer membrane protein beta-barrel domain-containing protein</fullName>
    </recommendedName>
</protein>
<evidence type="ECO:0008006" key="4">
    <source>
        <dbReference type="Google" id="ProtNLM"/>
    </source>
</evidence>
<reference evidence="2 3" key="1">
    <citation type="submission" date="2023-07" db="EMBL/GenBank/DDBJ databases">
        <title>Sorghum-associated microbial communities from plants grown in Nebraska, USA.</title>
        <authorList>
            <person name="Schachtman D."/>
        </authorList>
    </citation>
    <scope>NUCLEOTIDE SEQUENCE [LARGE SCALE GENOMIC DNA]</scope>
    <source>
        <strain evidence="2 3">BE124</strain>
    </source>
</reference>
<feature type="chain" id="PRO_5047493876" description="Outer membrane protein beta-barrel domain-containing protein" evidence="1">
    <location>
        <begin position="23"/>
        <end position="276"/>
    </location>
</feature>
<feature type="signal peptide" evidence="1">
    <location>
        <begin position="1"/>
        <end position="22"/>
    </location>
</feature>
<evidence type="ECO:0000313" key="3">
    <source>
        <dbReference type="Proteomes" id="UP001261871"/>
    </source>
</evidence>
<keyword evidence="3" id="KW-1185">Reference proteome</keyword>
<dbReference type="Proteomes" id="UP001261871">
    <property type="component" value="Unassembled WGS sequence"/>
</dbReference>
<proteinExistence type="predicted"/>
<dbReference type="RefSeq" id="WP_310003037.1">
    <property type="nucleotide sequence ID" value="NZ_JAVDTX010000001.1"/>
</dbReference>
<evidence type="ECO:0000313" key="2">
    <source>
        <dbReference type="EMBL" id="MDR6843535.1"/>
    </source>
</evidence>
<sequence length="276" mass="31296">MRQLLKYSFSICFLLSLLFVQAQEKTTTTTIENDVKITETKNVTSTKKNPEKKLDTVKTDTIKPKTDRYGLIVGVDINKIARSLYDSDYNGIAFTGDYRLTKKFYLYGELGSEEITVEDPLLSTTTKGTYLKAGFNYNAYTNWLDMENLITLGVRFGFSTFSEQLNNYLIYNPHPYFGQSELIDSGEKYDGLTAGWGEVAAGVNVKVFNNIYVGFNLQLKVLITNSEPGNFENLYIPGFNRTYDGKFGAGFNYTVSYFIPIYKKKVIPVKTASKKK</sequence>
<evidence type="ECO:0000256" key="1">
    <source>
        <dbReference type="SAM" id="SignalP"/>
    </source>
</evidence>
<dbReference type="EMBL" id="JAVDTX010000001">
    <property type="protein sequence ID" value="MDR6843535.1"/>
    <property type="molecule type" value="Genomic_DNA"/>
</dbReference>
<comment type="caution">
    <text evidence="2">The sequence shown here is derived from an EMBL/GenBank/DDBJ whole genome shotgun (WGS) entry which is preliminary data.</text>
</comment>